<evidence type="ECO:0000313" key="1">
    <source>
        <dbReference type="EMBL" id="KAK8045640.1"/>
    </source>
</evidence>
<accession>A0ABR1TG70</accession>
<protein>
    <submittedName>
        <fullName evidence="1">Uncharacterized protein</fullName>
    </submittedName>
</protein>
<name>A0ABR1TG70_9PEZI</name>
<dbReference type="Proteomes" id="UP001444661">
    <property type="component" value="Unassembled WGS sequence"/>
</dbReference>
<organism evidence="1 2">
    <name type="scientific">Apiospora rasikravindrae</name>
    <dbReference type="NCBI Taxonomy" id="990691"/>
    <lineage>
        <taxon>Eukaryota</taxon>
        <taxon>Fungi</taxon>
        <taxon>Dikarya</taxon>
        <taxon>Ascomycota</taxon>
        <taxon>Pezizomycotina</taxon>
        <taxon>Sordariomycetes</taxon>
        <taxon>Xylariomycetidae</taxon>
        <taxon>Amphisphaeriales</taxon>
        <taxon>Apiosporaceae</taxon>
        <taxon>Apiospora</taxon>
    </lineage>
</organism>
<keyword evidence="2" id="KW-1185">Reference proteome</keyword>
<dbReference type="EMBL" id="JAQQWK010000003">
    <property type="protein sequence ID" value="KAK8045640.1"/>
    <property type="molecule type" value="Genomic_DNA"/>
</dbReference>
<proteinExistence type="predicted"/>
<comment type="caution">
    <text evidence="1">The sequence shown here is derived from an EMBL/GenBank/DDBJ whole genome shotgun (WGS) entry which is preliminary data.</text>
</comment>
<sequence>MHDDAAARLARDPHACDIFAKPAPVLEEVALLPRLATIRDDLERPVGHVNDALGGGRACVDDLAVFFSADKSSPSRH</sequence>
<evidence type="ECO:0000313" key="2">
    <source>
        <dbReference type="Proteomes" id="UP001444661"/>
    </source>
</evidence>
<reference evidence="1 2" key="1">
    <citation type="submission" date="2023-01" db="EMBL/GenBank/DDBJ databases">
        <title>Analysis of 21 Apiospora genomes using comparative genomics revels a genus with tremendous synthesis potential of carbohydrate active enzymes and secondary metabolites.</title>
        <authorList>
            <person name="Sorensen T."/>
        </authorList>
    </citation>
    <scope>NUCLEOTIDE SEQUENCE [LARGE SCALE GENOMIC DNA]</scope>
    <source>
        <strain evidence="1 2">CBS 33761</strain>
    </source>
</reference>
<gene>
    <name evidence="1" type="ORF">PG993_005664</name>
</gene>